<sequence length="473" mass="48934">MLEQLESRSLLAGGIFTHSDMGANQGIDRSQIDRAVPTLQRTAAQINSGGGRDGARAQNLRAQNLSERAHDPGAARPMRDFAAIARPSQQHGQHDGGQHDRGQQLSGREPRSSELRASDLISQSSQSSSQTSVGGSSNNQSVRSSDSSSVLWVVQFVVDSPRPSNSVSVGDVLDGLSGGNDRSPTGEGTVLARANSAAGSSESGSPGRSSDSKATVSNAATNNNGSVQGNGSAVASVDDSPATVANANAAERTSGSGDSSQVATDDSSSRIAGEADGGTIDWLPRVSRSDVSLEASQSDDDAWELDERTLEQLRKVARDATDGLTEDVESGRVPDTSETPVLQGNSVDDALASWFGSPTGLIDGIRFQDALPTVVPTFSPGMVDIALDATVGVHRTIGLMASSEAVPTPVVVNEVRDAVLAAIAFETDALAQPALDTRPLRLSGFAYPGVAIVAGTLALNARRRRSGVLLTSR</sequence>
<feature type="region of interest" description="Disordered" evidence="1">
    <location>
        <begin position="87"/>
        <end position="146"/>
    </location>
</feature>
<evidence type="ECO:0000313" key="3">
    <source>
        <dbReference type="Proteomes" id="UP000011996"/>
    </source>
</evidence>
<gene>
    <name evidence="2" type="ORF">RESH_04200</name>
</gene>
<feature type="compositionally biased region" description="Low complexity" evidence="1">
    <location>
        <begin position="118"/>
        <end position="146"/>
    </location>
</feature>
<feature type="compositionally biased region" description="Low complexity" evidence="1">
    <location>
        <begin position="192"/>
        <end position="214"/>
    </location>
</feature>
<evidence type="ECO:0000313" key="2">
    <source>
        <dbReference type="EMBL" id="EMI25218.1"/>
    </source>
</evidence>
<feature type="compositionally biased region" description="Polar residues" evidence="1">
    <location>
        <begin position="243"/>
        <end position="270"/>
    </location>
</feature>
<dbReference type="AlphaFoldDB" id="M5S0T8"/>
<protein>
    <submittedName>
        <fullName evidence="2">Uncharacterized protein</fullName>
    </submittedName>
</protein>
<feature type="region of interest" description="Disordered" evidence="1">
    <location>
        <begin position="161"/>
        <end position="279"/>
    </location>
</feature>
<reference evidence="2 3" key="1">
    <citation type="journal article" date="2013" name="Mar. Genomics">
        <title>Expression of sulfatases in Rhodopirellula baltica and the diversity of sulfatases in the genus Rhodopirellula.</title>
        <authorList>
            <person name="Wegner C.E."/>
            <person name="Richter-Heitmann T."/>
            <person name="Klindworth A."/>
            <person name="Klockow C."/>
            <person name="Richter M."/>
            <person name="Achstetter T."/>
            <person name="Glockner F.O."/>
            <person name="Harder J."/>
        </authorList>
    </citation>
    <scope>NUCLEOTIDE SEQUENCE [LARGE SCALE GENOMIC DNA]</scope>
    <source>
        <strain evidence="2 3">SH398</strain>
    </source>
</reference>
<feature type="compositionally biased region" description="Polar residues" evidence="1">
    <location>
        <begin position="215"/>
        <end position="233"/>
    </location>
</feature>
<dbReference type="EMBL" id="ANOF01000131">
    <property type="protein sequence ID" value="EMI25218.1"/>
    <property type="molecule type" value="Genomic_DNA"/>
</dbReference>
<organism evidence="2 3">
    <name type="scientific">Rhodopirellula europaea SH398</name>
    <dbReference type="NCBI Taxonomy" id="1263868"/>
    <lineage>
        <taxon>Bacteria</taxon>
        <taxon>Pseudomonadati</taxon>
        <taxon>Planctomycetota</taxon>
        <taxon>Planctomycetia</taxon>
        <taxon>Pirellulales</taxon>
        <taxon>Pirellulaceae</taxon>
        <taxon>Rhodopirellula</taxon>
    </lineage>
</organism>
<feature type="compositionally biased region" description="Basic and acidic residues" evidence="1">
    <location>
        <begin position="92"/>
        <end position="117"/>
    </location>
</feature>
<comment type="caution">
    <text evidence="2">The sequence shown here is derived from an EMBL/GenBank/DDBJ whole genome shotgun (WGS) entry which is preliminary data.</text>
</comment>
<name>M5S0T8_9BACT</name>
<proteinExistence type="predicted"/>
<accession>M5S0T8</accession>
<dbReference type="PATRIC" id="fig|1263868.3.peg.4557"/>
<dbReference type="STRING" id="1263868.RESH_04200"/>
<evidence type="ECO:0000256" key="1">
    <source>
        <dbReference type="SAM" id="MobiDB-lite"/>
    </source>
</evidence>
<dbReference type="Proteomes" id="UP000011996">
    <property type="component" value="Unassembled WGS sequence"/>
</dbReference>
<feature type="region of interest" description="Disordered" evidence="1">
    <location>
        <begin position="321"/>
        <end position="343"/>
    </location>
</feature>